<comment type="caution">
    <text evidence="1">The sequence shown here is derived from an EMBL/GenBank/DDBJ whole genome shotgun (WGS) entry which is preliminary data.</text>
</comment>
<dbReference type="EMBL" id="JACXAF010000003">
    <property type="protein sequence ID" value="MBD1388473.1"/>
    <property type="molecule type" value="Genomic_DNA"/>
</dbReference>
<dbReference type="Proteomes" id="UP000638014">
    <property type="component" value="Unassembled WGS sequence"/>
</dbReference>
<gene>
    <name evidence="1" type="ORF">IC617_03445</name>
</gene>
<dbReference type="RefSeq" id="WP_191143577.1">
    <property type="nucleotide sequence ID" value="NZ_JACXAF010000003.1"/>
</dbReference>
<organism evidence="1 2">
    <name type="scientific">Neiella litorisoli</name>
    <dbReference type="NCBI Taxonomy" id="2771431"/>
    <lineage>
        <taxon>Bacteria</taxon>
        <taxon>Pseudomonadati</taxon>
        <taxon>Pseudomonadota</taxon>
        <taxon>Gammaproteobacteria</taxon>
        <taxon>Alteromonadales</taxon>
        <taxon>Echinimonadaceae</taxon>
        <taxon>Neiella</taxon>
    </lineage>
</organism>
<name>A0A8J6UIH6_9GAMM</name>
<sequence>MSYQQSERVSAYLITLHERLLAFYQKLQHGDVDEVLKSQTQGYIQAGLVLAVFDKEAARACMEKAHFEVFQQTIEERLEYKAYKNDLLRALDVNNEAFFEQPAISRWSGKRPI</sequence>
<proteinExistence type="predicted"/>
<reference evidence="1" key="1">
    <citation type="submission" date="2020-09" db="EMBL/GenBank/DDBJ databases">
        <title>A novel bacterium of genus Neiella, isolated from South China Sea.</title>
        <authorList>
            <person name="Huang H."/>
            <person name="Mo K."/>
            <person name="Hu Y."/>
        </authorList>
    </citation>
    <scope>NUCLEOTIDE SEQUENCE</scope>
    <source>
        <strain evidence="1">HB171785</strain>
    </source>
</reference>
<evidence type="ECO:0000313" key="1">
    <source>
        <dbReference type="EMBL" id="MBD1388473.1"/>
    </source>
</evidence>
<evidence type="ECO:0000313" key="2">
    <source>
        <dbReference type="Proteomes" id="UP000638014"/>
    </source>
</evidence>
<keyword evidence="2" id="KW-1185">Reference proteome</keyword>
<protein>
    <submittedName>
        <fullName evidence="1">Uncharacterized protein</fullName>
    </submittedName>
</protein>
<accession>A0A8J6UIH6</accession>
<dbReference type="AlphaFoldDB" id="A0A8J6UIH6"/>